<dbReference type="Proteomes" id="UP001209476">
    <property type="component" value="Unassembled WGS sequence"/>
</dbReference>
<comment type="caution">
    <text evidence="1">The sequence shown here is derived from an EMBL/GenBank/DDBJ whole genome shotgun (WGS) entry which is preliminary data.</text>
</comment>
<dbReference type="RefSeq" id="WP_264911662.1">
    <property type="nucleotide sequence ID" value="NZ_JAPDUL010000001.1"/>
</dbReference>
<organism evidence="1 2">
    <name type="scientific">Segatella copri</name>
    <dbReference type="NCBI Taxonomy" id="165179"/>
    <lineage>
        <taxon>Bacteria</taxon>
        <taxon>Pseudomonadati</taxon>
        <taxon>Bacteroidota</taxon>
        <taxon>Bacteroidia</taxon>
        <taxon>Bacteroidales</taxon>
        <taxon>Prevotellaceae</taxon>
        <taxon>Segatella</taxon>
    </lineage>
</organism>
<evidence type="ECO:0000313" key="1">
    <source>
        <dbReference type="EMBL" id="MCW4165658.1"/>
    </source>
</evidence>
<proteinExistence type="predicted"/>
<sequence>MSEEQNTFDIKQSNVQILPNAKYAIQNFYGAEYARKVLSNRPCNKEAIAESSILDMFYYSDTKPCPVSNEIIRKEILALCEKRLVEDNVLCLYGEEGVGVSTVLAQFAREHGRNCMSYFNDGLDIMLMDADVMEHSVVEQLYWYAYGADELFDIRDAEKANITALWPSVYRKIKRSDKPLYFVFDGFDHVPPEKVESVKRFLEKMFWNNGRFIFSGKKEDIKNIIPSCSKLSISEYEIIPFGDADVKDYFRKSVSDINEEELQALCDITRGLGSRMETVLNRYIKKGKLKDLVASNASGTTDLYDADFHHIFDTNETLIYDFFALLTYTEFPLQVPVAVAILSLSEDEFLGVSEKYKEFVHIDPSGICTLINEGFHKYLKRQLTSLKQNIELKILHVLQMPQYMISHCSFIPPLMKTLHKTDQLVNFLSRDNIQKILVNKHSQAALNEQCEFGYEACKDEPEKYAATLFRFALNKSMSREIEKNELWDNELEALLATGHSEQALALSRNVYLSEERLKSFLLIARKKDLLNPSDYEVLKENINQLVSTIQFEKIPSKAIELAKLLMPIDYESAIAIVDKVAKANKETVNADRVYTLMSLMSNKTDAETGNVTNFDMVSAKIEDDELRTFTHAAKNLFADVSVDYFLGELAKLPSNSRKLHLLQIWLPEHENKENIGKAVLQAIQLIVAVSDTDMPKAKILNTVCHSMSKMTPEEMKKAMAYIESLTDTIKYPTFDYVDAELTIIEATKDILPEESKSRLELLYLYICDLEDESVRVSCLSKLLGRFDYLGKRSETENTLGCSTGDIRRDIISGIRHLLEETAYHLKVVEEPIKALVCDYPTMIDELIDQINTTERKKRAYSLAASQYLLKQEEKKVKLDKFFDLIAKTDNTYDNRENPLELLSRMLYYAEQINHEAFLSVLKANFHYFEKLERPSRKVIIFMRIYLWMTKHFPEDSFANRIKGLVLDNWQSIEMLKERIECGFFLAKNFAKVSSGDAEDILKKCRKMKTECFLASSSCITAYDIALELYSRSMGLLVRYGMCEDEQLLTQFADDIDAQLSDGEKAVIWSNIALEYYLANDTKQFNQLCGKYFPAHFDTSSVLDQKIVIFGIAPAMFYYSRDTLYSLLTRYDEQFMNDCLKHVTEFIFCKEASLSGVSAEYQAYPLEYKDYQDLIAILEHSTNDEIFYQVVNIIAKSLKEGKPKQTLSSNQKNAIVNEIERIVNEKLPTRFGIQHDGYKIACLAALRHSKSEFSNKDSKTWFDAIDRIDNKADKAFLFLQIAPYFQKKGDKEVFFEKGIELAESISSTFDKVNRLDLSINECVENNLGNLVKPVAETAMRSLRLNGTLDDYKRLIDMVYQHKPELAEEMVNNLDKDPARVQYKNRLLSHISSAKKLKQAHDKLDTIDNLNRREQVKFFTKQLDNLLNGKGQVLELNRILDLSIKHIYDHNIDDAKFAILYIMEDVYRKYKQSRQNKDFLLNMHRAFRYNLKLVLSLAADTKERIDRVESLIRTSTFTDDGYIQVGEEEKAKAYILNWYQSFNYNTLTIIDPYFKPQDLAIIKQLCDINNDLEIRILTHRQKYQNEDYTTSWRSISSGVTNTLSLNFVWYDDNSKDGPLHDRYWICSDDENDEHQGITLCSIDSLGKKESSIIEVDGGKILSALLSYSKYAYTHVRKMGGRELKYDEMELD</sequence>
<dbReference type="SUPFAM" id="SSF52540">
    <property type="entry name" value="P-loop containing nucleoside triphosphate hydrolases"/>
    <property type="match status" value="1"/>
</dbReference>
<reference evidence="1" key="1">
    <citation type="submission" date="2022-11" db="EMBL/GenBank/DDBJ databases">
        <title>Genomic repertoires linked with pathogenic potency of arthritogenic Prevotella copri isolated from the gut of rheumatoid arthritis patients.</title>
        <authorList>
            <person name="Nii T."/>
            <person name="Maeda Y."/>
            <person name="Motooka D."/>
            <person name="Naito M."/>
            <person name="Matsumoto Y."/>
            <person name="Ogawa T."/>
            <person name="Oguro-Igashira E."/>
            <person name="Kishikawa T."/>
            <person name="Yamashita M."/>
            <person name="Koizumi S."/>
            <person name="Kurakawa T."/>
            <person name="Okumura R."/>
            <person name="Kayama H."/>
            <person name="Murakami M."/>
            <person name="Sakaguchi T."/>
            <person name="Das B."/>
            <person name="Nakamura S."/>
            <person name="Okada Y."/>
            <person name="Kumanogoh A."/>
            <person name="Takeda K."/>
        </authorList>
    </citation>
    <scope>NUCLEOTIDE SEQUENCE</scope>
    <source>
        <strain evidence="1">RA-N001-16</strain>
    </source>
</reference>
<accession>A0AAW5USP1</accession>
<dbReference type="InterPro" id="IPR027417">
    <property type="entry name" value="P-loop_NTPase"/>
</dbReference>
<protein>
    <recommendedName>
        <fullName evidence="3">ATP-binding protein</fullName>
    </recommendedName>
</protein>
<name>A0AAW5USP1_9BACT</name>
<evidence type="ECO:0000313" key="2">
    <source>
        <dbReference type="Proteomes" id="UP001209476"/>
    </source>
</evidence>
<dbReference type="EMBL" id="JAPDUM010000001">
    <property type="protein sequence ID" value="MCW4165658.1"/>
    <property type="molecule type" value="Genomic_DNA"/>
</dbReference>
<gene>
    <name evidence="1" type="ORF">ONS98_10630</name>
</gene>
<evidence type="ECO:0008006" key="3">
    <source>
        <dbReference type="Google" id="ProtNLM"/>
    </source>
</evidence>